<accession>A0ABS9ICN5</accession>
<dbReference type="EMBL" id="JAKJXH010000044">
    <property type="protein sequence ID" value="MCF7545490.1"/>
    <property type="molecule type" value="Genomic_DNA"/>
</dbReference>
<dbReference type="CDD" id="cd11297">
    <property type="entry name" value="PIN_LabA-like_N_1"/>
    <property type="match status" value="1"/>
</dbReference>
<dbReference type="PANTHER" id="PTHR35811">
    <property type="entry name" value="SLR1870 PROTEIN"/>
    <property type="match status" value="1"/>
</dbReference>
<evidence type="ECO:0000259" key="1">
    <source>
        <dbReference type="PROSITE" id="PS51644"/>
    </source>
</evidence>
<reference evidence="2" key="1">
    <citation type="submission" date="2022-01" db="EMBL/GenBank/DDBJ databases">
        <title>Pseudomonas sp. nov. isolated from Antarctic regolith.</title>
        <authorList>
            <person name="Novakova D."/>
            <person name="Sedlar K."/>
        </authorList>
    </citation>
    <scope>NUCLEOTIDE SEQUENCE</scope>
    <source>
        <strain evidence="2">P2647</strain>
    </source>
</reference>
<proteinExistence type="predicted"/>
<organism evidence="2 3">
    <name type="scientific">Pseudomonas petrae</name>
    <dbReference type="NCBI Taxonomy" id="2912190"/>
    <lineage>
        <taxon>Bacteria</taxon>
        <taxon>Pseudomonadati</taxon>
        <taxon>Pseudomonadota</taxon>
        <taxon>Gammaproteobacteria</taxon>
        <taxon>Pseudomonadales</taxon>
        <taxon>Pseudomonadaceae</taxon>
        <taxon>Pseudomonas</taxon>
    </lineage>
</organism>
<evidence type="ECO:0000313" key="3">
    <source>
        <dbReference type="Proteomes" id="UP001162905"/>
    </source>
</evidence>
<name>A0ABS9ICN5_9PSED</name>
<comment type="caution">
    <text evidence="2">The sequence shown here is derived from an EMBL/GenBank/DDBJ whole genome shotgun (WGS) entry which is preliminary data.</text>
</comment>
<dbReference type="InterPro" id="IPR041966">
    <property type="entry name" value="LOTUS-like"/>
</dbReference>
<dbReference type="PROSITE" id="PS51644">
    <property type="entry name" value="HTH_OST"/>
    <property type="match status" value="1"/>
</dbReference>
<dbReference type="Gene3D" id="3.30.420.610">
    <property type="entry name" value="LOTUS domain-like"/>
    <property type="match status" value="1"/>
</dbReference>
<gene>
    <name evidence="2" type="ORF">L4G47_25165</name>
</gene>
<dbReference type="Proteomes" id="UP001162905">
    <property type="component" value="Unassembled WGS sequence"/>
</dbReference>
<dbReference type="Pfam" id="PF01936">
    <property type="entry name" value="NYN"/>
    <property type="match status" value="1"/>
</dbReference>
<sequence length="258" mass="28436">MESKRIALLIDCDNVSPAYIGGVLDELAKYGIVNVRHAHGNWSSPQLAGWVEKIHPFAIRPMQQFAFTKGKNATDSAMIIDAMDLLYSKNVDAFALMTSDSDFTPLVLRLLESGLPVYGFGEKKTPKPFVDACSLFIYTENLVGEDQEKVCEGEVSPPSKRTRSDLRNDAPLVRLLRTATEKTVDDGGWSHLSQVGQYIRNNSSFSAVNYGYRTLGDLIRASELFDIDMRHGGTAMFIKAARRTNSVSVAHSDASPAL</sequence>
<dbReference type="CDD" id="cd10146">
    <property type="entry name" value="LabA_like_C"/>
    <property type="match status" value="1"/>
</dbReference>
<dbReference type="Pfam" id="PF12872">
    <property type="entry name" value="OST-HTH"/>
    <property type="match status" value="1"/>
</dbReference>
<dbReference type="InterPro" id="IPR021139">
    <property type="entry name" value="NYN"/>
</dbReference>
<evidence type="ECO:0000313" key="2">
    <source>
        <dbReference type="EMBL" id="MCF7545490.1"/>
    </source>
</evidence>
<dbReference type="RefSeq" id="WP_237254793.1">
    <property type="nucleotide sequence ID" value="NZ_JAKJXH010000044.1"/>
</dbReference>
<keyword evidence="3" id="KW-1185">Reference proteome</keyword>
<protein>
    <submittedName>
        <fullName evidence="2">NYN domain-containing protein</fullName>
    </submittedName>
</protein>
<feature type="domain" description="HTH OST-type" evidence="1">
    <location>
        <begin position="168"/>
        <end position="242"/>
    </location>
</feature>
<dbReference type="InterPro" id="IPR025605">
    <property type="entry name" value="OST-HTH/LOTUS_dom"/>
</dbReference>
<dbReference type="PANTHER" id="PTHR35811:SF1">
    <property type="entry name" value="HTH OST-TYPE DOMAIN-CONTAINING PROTEIN"/>
    <property type="match status" value="1"/>
</dbReference>
<dbReference type="Gene3D" id="3.40.50.1010">
    <property type="entry name" value="5'-nuclease"/>
    <property type="match status" value="1"/>
</dbReference>